<protein>
    <recommendedName>
        <fullName evidence="4">N-terminal amino-acid N(alpha)-acetyltransferase NatA</fullName>
        <ecNumber evidence="4">2.3.1.255</ecNumber>
    </recommendedName>
</protein>
<dbReference type="Pfam" id="PF00583">
    <property type="entry name" value="Acetyltransf_1"/>
    <property type="match status" value="1"/>
</dbReference>
<comment type="catalytic activity">
    <reaction evidence="7">
        <text>N-terminal glycyl-[protein] + acetyl-CoA = N-terminal N(alpha)-acetylglycyl-[protein] + CoA + H(+)</text>
        <dbReference type="Rhea" id="RHEA:50496"/>
        <dbReference type="Rhea" id="RHEA-COMP:12666"/>
        <dbReference type="Rhea" id="RHEA-COMP:12700"/>
        <dbReference type="ChEBI" id="CHEBI:15378"/>
        <dbReference type="ChEBI" id="CHEBI:57287"/>
        <dbReference type="ChEBI" id="CHEBI:57288"/>
        <dbReference type="ChEBI" id="CHEBI:64723"/>
        <dbReference type="ChEBI" id="CHEBI:133369"/>
        <dbReference type="EC" id="2.3.1.255"/>
    </reaction>
</comment>
<comment type="catalytic activity">
    <reaction evidence="5">
        <text>N-terminal L-seryl-[protein] + acetyl-CoA = N-terminal N(alpha)-acetyl-L-seryl-[protein] + CoA + H(+)</text>
        <dbReference type="Rhea" id="RHEA:50504"/>
        <dbReference type="Rhea" id="RHEA-COMP:12703"/>
        <dbReference type="Rhea" id="RHEA-COMP:12704"/>
        <dbReference type="ChEBI" id="CHEBI:15378"/>
        <dbReference type="ChEBI" id="CHEBI:57287"/>
        <dbReference type="ChEBI" id="CHEBI:57288"/>
        <dbReference type="ChEBI" id="CHEBI:64738"/>
        <dbReference type="ChEBI" id="CHEBI:83690"/>
        <dbReference type="EC" id="2.3.1.255"/>
    </reaction>
</comment>
<dbReference type="InterPro" id="IPR045047">
    <property type="entry name" value="Ard1-like"/>
</dbReference>
<feature type="compositionally biased region" description="Basic and acidic residues" evidence="11">
    <location>
        <begin position="199"/>
        <end position="212"/>
    </location>
</feature>
<feature type="non-terminal residue" evidence="13">
    <location>
        <position position="1"/>
    </location>
</feature>
<feature type="compositionally biased region" description="Gly residues" evidence="11">
    <location>
        <begin position="179"/>
        <end position="188"/>
    </location>
</feature>
<evidence type="ECO:0000313" key="14">
    <source>
        <dbReference type="Proteomes" id="UP000571582"/>
    </source>
</evidence>
<evidence type="ECO:0000256" key="4">
    <source>
        <dbReference type="ARBA" id="ARBA00026110"/>
    </source>
</evidence>
<evidence type="ECO:0000259" key="12">
    <source>
        <dbReference type="PROSITE" id="PS51186"/>
    </source>
</evidence>
<comment type="catalytic activity">
    <reaction evidence="8">
        <text>N-terminal L-alanyl-[protein] + acetyl-CoA = N-terminal N(alpha)-acetyl-L-alanyl-[protein] + CoA + H(+)</text>
        <dbReference type="Rhea" id="RHEA:50500"/>
        <dbReference type="Rhea" id="RHEA-COMP:12701"/>
        <dbReference type="Rhea" id="RHEA-COMP:12702"/>
        <dbReference type="ChEBI" id="CHEBI:15378"/>
        <dbReference type="ChEBI" id="CHEBI:57287"/>
        <dbReference type="ChEBI" id="CHEBI:57288"/>
        <dbReference type="ChEBI" id="CHEBI:64718"/>
        <dbReference type="ChEBI" id="CHEBI:83683"/>
        <dbReference type="EC" id="2.3.1.255"/>
    </reaction>
</comment>
<feature type="region of interest" description="Disordered" evidence="11">
    <location>
        <begin position="162"/>
        <end position="234"/>
    </location>
</feature>
<dbReference type="Proteomes" id="UP000571582">
    <property type="component" value="Unassembled WGS sequence"/>
</dbReference>
<sequence length="234" mass="26185">VPPPSRQPEDLMNMQHCNLLCLPENYQMKYYFYHGLSWPQVWRWIRPCSTWPSPAPETPEEEDPDDVPHGHITSLAVKRSHRRLGLAQKLMDQASRAMIENFNAKYVSLHVRKSNRAALHLYSNTLNFQISEVEPKYYADGEDAYAMKRDLTQMADELRKQVEQKERGRPLAPAEPPRGGDGVCGSGGTPSHPPTGSQHPHEDGGGDSKDVSEVSETTESTDVKDSSEASDSAS</sequence>
<evidence type="ECO:0000256" key="7">
    <source>
        <dbReference type="ARBA" id="ARBA00047954"/>
    </source>
</evidence>
<keyword evidence="14" id="KW-1185">Reference proteome</keyword>
<gene>
    <name evidence="13" type="primary">Naa10</name>
    <name evidence="13" type="ORF">ALACHE_R14983</name>
</gene>
<dbReference type="PROSITE" id="PS51186">
    <property type="entry name" value="GNAT"/>
    <property type="match status" value="1"/>
</dbReference>
<evidence type="ECO:0000256" key="6">
    <source>
        <dbReference type="ARBA" id="ARBA00047805"/>
    </source>
</evidence>
<evidence type="ECO:0000256" key="9">
    <source>
        <dbReference type="ARBA" id="ARBA00049266"/>
    </source>
</evidence>
<dbReference type="EC" id="2.3.1.255" evidence="4"/>
<dbReference type="SUPFAM" id="SSF55729">
    <property type="entry name" value="Acyl-CoA N-acyltransferases (Nat)"/>
    <property type="match status" value="1"/>
</dbReference>
<dbReference type="PANTHER" id="PTHR23091:SF4">
    <property type="entry name" value="N-TERMINAL AMINO-ACID N(ALPHA)-ACETYLTRANSFERASE NATA"/>
    <property type="match status" value="1"/>
</dbReference>
<dbReference type="EMBL" id="VWYE01006680">
    <property type="protein sequence ID" value="NXQ26428.1"/>
    <property type="molecule type" value="Genomic_DNA"/>
</dbReference>
<dbReference type="GO" id="GO:1990189">
    <property type="term" value="F:protein N-terminal-serine acetyltransferase activity"/>
    <property type="evidence" value="ECO:0007669"/>
    <property type="project" value="TreeGrafter"/>
</dbReference>
<proteinExistence type="inferred from homology"/>
<organism evidence="13 14">
    <name type="scientific">Alaudala cheleensis</name>
    <name type="common">Asian short-toed lark</name>
    <dbReference type="NCBI Taxonomy" id="670337"/>
    <lineage>
        <taxon>Eukaryota</taxon>
        <taxon>Metazoa</taxon>
        <taxon>Chordata</taxon>
        <taxon>Craniata</taxon>
        <taxon>Vertebrata</taxon>
        <taxon>Euteleostomi</taxon>
        <taxon>Archelosauria</taxon>
        <taxon>Archosauria</taxon>
        <taxon>Dinosauria</taxon>
        <taxon>Saurischia</taxon>
        <taxon>Theropoda</taxon>
        <taxon>Coelurosauria</taxon>
        <taxon>Aves</taxon>
        <taxon>Neognathae</taxon>
        <taxon>Neoaves</taxon>
        <taxon>Telluraves</taxon>
        <taxon>Australaves</taxon>
        <taxon>Passeriformes</taxon>
        <taxon>Sylvioidea</taxon>
        <taxon>Alaudidae</taxon>
        <taxon>Alaudala</taxon>
    </lineage>
</organism>
<feature type="domain" description="N-acetyltransferase" evidence="12">
    <location>
        <begin position="68"/>
        <end position="152"/>
    </location>
</feature>
<dbReference type="InterPro" id="IPR000182">
    <property type="entry name" value="GNAT_dom"/>
</dbReference>
<feature type="non-terminal residue" evidence="13">
    <location>
        <position position="234"/>
    </location>
</feature>
<reference evidence="13 14" key="1">
    <citation type="submission" date="2019-09" db="EMBL/GenBank/DDBJ databases">
        <title>Bird 10,000 Genomes (B10K) Project - Family phase.</title>
        <authorList>
            <person name="Zhang G."/>
        </authorList>
    </citation>
    <scope>NUCLEOTIDE SEQUENCE [LARGE SCALE GENOMIC DNA]</scope>
    <source>
        <strain evidence="13">B10K-DU-001-15</strain>
        <tissue evidence="13">Muscle</tissue>
    </source>
</reference>
<dbReference type="InterPro" id="IPR016181">
    <property type="entry name" value="Acyl_CoA_acyltransferase"/>
</dbReference>
<comment type="catalytic activity">
    <reaction evidence="6">
        <text>N-terminal L-valyl-[protein] + acetyl-CoA = N-terminal N(alpha)-acetyl-L-valyl-[protein] + CoA + H(+)</text>
        <dbReference type="Rhea" id="RHEA:50508"/>
        <dbReference type="Rhea" id="RHEA-COMP:12705"/>
        <dbReference type="Rhea" id="RHEA-COMP:12706"/>
        <dbReference type="ChEBI" id="CHEBI:15378"/>
        <dbReference type="ChEBI" id="CHEBI:57287"/>
        <dbReference type="ChEBI" id="CHEBI:57288"/>
        <dbReference type="ChEBI" id="CHEBI:64741"/>
        <dbReference type="ChEBI" id="CHEBI:133371"/>
        <dbReference type="EC" id="2.3.1.255"/>
    </reaction>
</comment>
<keyword evidence="1 13" id="KW-0808">Transferase</keyword>
<dbReference type="Gene3D" id="3.40.630.30">
    <property type="match status" value="1"/>
</dbReference>
<evidence type="ECO:0000256" key="8">
    <source>
        <dbReference type="ARBA" id="ARBA00048236"/>
    </source>
</evidence>
<name>A0A7L2BQD5_9PASS</name>
<dbReference type="AlphaFoldDB" id="A0A7L2BQD5"/>
<dbReference type="GO" id="GO:1990190">
    <property type="term" value="F:protein-N-terminal-glutamate acetyltransferase activity"/>
    <property type="evidence" value="ECO:0007669"/>
    <property type="project" value="TreeGrafter"/>
</dbReference>
<dbReference type="GO" id="GO:0031415">
    <property type="term" value="C:NatA complex"/>
    <property type="evidence" value="ECO:0007669"/>
    <property type="project" value="InterPro"/>
</dbReference>
<evidence type="ECO:0000256" key="11">
    <source>
        <dbReference type="SAM" id="MobiDB-lite"/>
    </source>
</evidence>
<evidence type="ECO:0000256" key="1">
    <source>
        <dbReference type="ARBA" id="ARBA00022679"/>
    </source>
</evidence>
<evidence type="ECO:0000256" key="5">
    <source>
        <dbReference type="ARBA" id="ARBA00047491"/>
    </source>
</evidence>
<comment type="similarity">
    <text evidence="3">Belongs to the acetyltransferase family. ARD1 subfamily.</text>
</comment>
<evidence type="ECO:0000313" key="13">
    <source>
        <dbReference type="EMBL" id="NXQ26428.1"/>
    </source>
</evidence>
<evidence type="ECO:0000256" key="3">
    <source>
        <dbReference type="ARBA" id="ARBA00025786"/>
    </source>
</evidence>
<comment type="catalytic activity">
    <reaction evidence="10">
        <text>N-terminal L-threonyl-[protein] + acetyl-CoA = N-terminal N(alpha)-acetyl-L-threonyl-[protein] + CoA + H(+)</text>
        <dbReference type="Rhea" id="RHEA:50516"/>
        <dbReference type="Rhea" id="RHEA-COMP:12709"/>
        <dbReference type="Rhea" id="RHEA-COMP:12710"/>
        <dbReference type="ChEBI" id="CHEBI:15378"/>
        <dbReference type="ChEBI" id="CHEBI:57287"/>
        <dbReference type="ChEBI" id="CHEBI:57288"/>
        <dbReference type="ChEBI" id="CHEBI:64739"/>
        <dbReference type="ChEBI" id="CHEBI:133375"/>
        <dbReference type="EC" id="2.3.1.255"/>
    </reaction>
</comment>
<comment type="caution">
    <text evidence="13">The sequence shown here is derived from an EMBL/GenBank/DDBJ whole genome shotgun (WGS) entry which is preliminary data.</text>
</comment>
<comment type="catalytic activity">
    <reaction evidence="9">
        <text>N-terminal L-cysteinyl-[protein] + acetyl-CoA = N-terminal N(alpha)-acetyl-L-cysteinyl-[protein] + CoA + H(+)</text>
        <dbReference type="Rhea" id="RHEA:50512"/>
        <dbReference type="Rhea" id="RHEA-COMP:12707"/>
        <dbReference type="Rhea" id="RHEA-COMP:12708"/>
        <dbReference type="ChEBI" id="CHEBI:15378"/>
        <dbReference type="ChEBI" id="CHEBI:57287"/>
        <dbReference type="ChEBI" id="CHEBI:57288"/>
        <dbReference type="ChEBI" id="CHEBI:65250"/>
        <dbReference type="ChEBI" id="CHEBI:133372"/>
        <dbReference type="EC" id="2.3.1.255"/>
    </reaction>
</comment>
<dbReference type="CDD" id="cd04301">
    <property type="entry name" value="NAT_SF"/>
    <property type="match status" value="1"/>
</dbReference>
<evidence type="ECO:0000256" key="10">
    <source>
        <dbReference type="ARBA" id="ARBA00049434"/>
    </source>
</evidence>
<evidence type="ECO:0000256" key="2">
    <source>
        <dbReference type="ARBA" id="ARBA00023315"/>
    </source>
</evidence>
<keyword evidence="2" id="KW-0012">Acyltransferase</keyword>
<accession>A0A7L2BQD5</accession>
<dbReference type="PANTHER" id="PTHR23091">
    <property type="entry name" value="N-TERMINAL ACETYLTRANSFERASE"/>
    <property type="match status" value="1"/>
</dbReference>